<organism evidence="2 3">
    <name type="scientific">Umbelopsis ramanniana AG</name>
    <dbReference type="NCBI Taxonomy" id="1314678"/>
    <lineage>
        <taxon>Eukaryota</taxon>
        <taxon>Fungi</taxon>
        <taxon>Fungi incertae sedis</taxon>
        <taxon>Mucoromycota</taxon>
        <taxon>Mucoromycotina</taxon>
        <taxon>Umbelopsidomycetes</taxon>
        <taxon>Umbelopsidales</taxon>
        <taxon>Umbelopsidaceae</taxon>
        <taxon>Umbelopsis</taxon>
    </lineage>
</organism>
<dbReference type="Gene3D" id="1.10.418.10">
    <property type="entry name" value="Calponin-like domain"/>
    <property type="match status" value="1"/>
</dbReference>
<dbReference type="RefSeq" id="XP_051442466.1">
    <property type="nucleotide sequence ID" value="XM_051590769.1"/>
</dbReference>
<dbReference type="PANTHER" id="PTHR38702">
    <property type="entry name" value="CALPONIN-HOMOLOGY (CH) DOMAIN-CONTAINING PROTEIN"/>
    <property type="match status" value="1"/>
</dbReference>
<comment type="caution">
    <text evidence="2">The sequence shown here is derived from an EMBL/GenBank/DDBJ whole genome shotgun (WGS) entry which is preliminary data.</text>
</comment>
<evidence type="ECO:0000313" key="3">
    <source>
        <dbReference type="Proteomes" id="UP001206595"/>
    </source>
</evidence>
<evidence type="ECO:0000256" key="1">
    <source>
        <dbReference type="SAM" id="MobiDB-lite"/>
    </source>
</evidence>
<dbReference type="EMBL" id="MU620940">
    <property type="protein sequence ID" value="KAI8577462.1"/>
    <property type="molecule type" value="Genomic_DNA"/>
</dbReference>
<dbReference type="AlphaFoldDB" id="A0AAD5E5X6"/>
<dbReference type="InterPro" id="IPR036872">
    <property type="entry name" value="CH_dom_sf"/>
</dbReference>
<gene>
    <name evidence="2" type="ORF">K450DRAFT_251774</name>
</gene>
<sequence>MLGFSLTKLSEEPEDLDRLPTPIAPPPSWHNLDVETDLDVLMQHMFDDIEIMLTAWAIIVGPPSESEHVQILPLLQTVTEMLNSVKNYILHRHDLTEFALGKLRNEALKLLETMSHLETKYRALEDGNSATSGYLYNTSDFGMLDRERTAILAYLDSVEKHALNPPHHVGSPYAGYSAEIKKLMTKTSGPGGCAPGMGLDSLKVSSWVDRKADWESELARSYAMIVDTIDTHSLTDPRVDRDAFLQGLTDGIILCTTYNSLVKKSRRSFGLINKIHHDTLRTYRATENLSFFAAACKFRFDTVFIDYKPADIARKTPAGLDMLEDALNLFTSAVVKEFNFSLQQTRRKSRFIDVASLSIS</sequence>
<reference evidence="2" key="2">
    <citation type="journal article" date="2022" name="Proc. Natl. Acad. Sci. U.S.A.">
        <title>Diploid-dominant life cycles characterize the early evolution of Fungi.</title>
        <authorList>
            <person name="Amses K.R."/>
            <person name="Simmons D.R."/>
            <person name="Longcore J.E."/>
            <person name="Mondo S.J."/>
            <person name="Seto K."/>
            <person name="Jeronimo G.H."/>
            <person name="Bonds A.E."/>
            <person name="Quandt C.A."/>
            <person name="Davis W.J."/>
            <person name="Chang Y."/>
            <person name="Federici B.A."/>
            <person name="Kuo A."/>
            <person name="LaButti K."/>
            <person name="Pangilinan J."/>
            <person name="Andreopoulos W."/>
            <person name="Tritt A."/>
            <person name="Riley R."/>
            <person name="Hundley H."/>
            <person name="Johnson J."/>
            <person name="Lipzen A."/>
            <person name="Barry K."/>
            <person name="Lang B.F."/>
            <person name="Cuomo C.A."/>
            <person name="Buchler N.E."/>
            <person name="Grigoriev I.V."/>
            <person name="Spatafora J.W."/>
            <person name="Stajich J.E."/>
            <person name="James T.Y."/>
        </authorList>
    </citation>
    <scope>NUCLEOTIDE SEQUENCE</scope>
    <source>
        <strain evidence="2">AG</strain>
    </source>
</reference>
<dbReference type="SUPFAM" id="SSF47576">
    <property type="entry name" value="Calponin-homology domain, CH-domain"/>
    <property type="match status" value="1"/>
</dbReference>
<protein>
    <recommendedName>
        <fullName evidence="4">Calponin-homology (CH) domain-containing protein</fullName>
    </recommendedName>
</protein>
<feature type="region of interest" description="Disordered" evidence="1">
    <location>
        <begin position="1"/>
        <end position="23"/>
    </location>
</feature>
<accession>A0AAD5E5X6</accession>
<dbReference type="CDD" id="cd00014">
    <property type="entry name" value="CH_SF"/>
    <property type="match status" value="1"/>
</dbReference>
<evidence type="ECO:0008006" key="4">
    <source>
        <dbReference type="Google" id="ProtNLM"/>
    </source>
</evidence>
<keyword evidence="3" id="KW-1185">Reference proteome</keyword>
<dbReference type="Proteomes" id="UP001206595">
    <property type="component" value="Unassembled WGS sequence"/>
</dbReference>
<proteinExistence type="predicted"/>
<name>A0AAD5E5X6_UMBRA</name>
<dbReference type="GeneID" id="75916112"/>
<evidence type="ECO:0000313" key="2">
    <source>
        <dbReference type="EMBL" id="KAI8577462.1"/>
    </source>
</evidence>
<dbReference type="PANTHER" id="PTHR38702:SF1">
    <property type="entry name" value="CALPONIN-HOMOLOGY (CH) DOMAIN-CONTAINING PROTEIN"/>
    <property type="match status" value="1"/>
</dbReference>
<reference evidence="2" key="1">
    <citation type="submission" date="2021-06" db="EMBL/GenBank/DDBJ databases">
        <authorList>
            <consortium name="DOE Joint Genome Institute"/>
            <person name="Mondo S.J."/>
            <person name="Amses K.R."/>
            <person name="Simmons D.R."/>
            <person name="Longcore J.E."/>
            <person name="Seto K."/>
            <person name="Alves G.H."/>
            <person name="Bonds A.E."/>
            <person name="Quandt C.A."/>
            <person name="Davis W.J."/>
            <person name="Chang Y."/>
            <person name="Letcher P.M."/>
            <person name="Powell M.J."/>
            <person name="Kuo A."/>
            <person name="Labutti K."/>
            <person name="Pangilinan J."/>
            <person name="Andreopoulos W."/>
            <person name="Tritt A."/>
            <person name="Riley R."/>
            <person name="Hundley H."/>
            <person name="Johnson J."/>
            <person name="Lipzen A."/>
            <person name="Barry K."/>
            <person name="Berbee M.L."/>
            <person name="Buchler N.E."/>
            <person name="Grigoriev I.V."/>
            <person name="Spatafora J.W."/>
            <person name="Stajich J.E."/>
            <person name="James T.Y."/>
        </authorList>
    </citation>
    <scope>NUCLEOTIDE SEQUENCE</scope>
    <source>
        <strain evidence="2">AG</strain>
    </source>
</reference>